<dbReference type="EMBL" id="CP007032">
    <property type="protein sequence ID" value="AHF06006.1"/>
    <property type="molecule type" value="Genomic_DNA"/>
</dbReference>
<keyword evidence="2" id="KW-0808">Transferase</keyword>
<name>W0EAB2_9FIRM</name>
<dbReference type="PANTHER" id="PTHR39173">
    <property type="entry name" value="ACETYLTRANSFERASE"/>
    <property type="match status" value="1"/>
</dbReference>
<dbReference type="eggNOG" id="COG3981">
    <property type="taxonomic scope" value="Bacteria"/>
</dbReference>
<dbReference type="Pfam" id="PF13302">
    <property type="entry name" value="Acetyltransf_3"/>
    <property type="match status" value="1"/>
</dbReference>
<dbReference type="Gene3D" id="3.40.630.30">
    <property type="match status" value="1"/>
</dbReference>
<gene>
    <name evidence="2" type="ORF">DESME_02170</name>
</gene>
<reference evidence="2 3" key="1">
    <citation type="submission" date="2013-12" db="EMBL/GenBank/DDBJ databases">
        <authorList>
            <consortium name="DOE Joint Genome Institute"/>
            <person name="Smidt H."/>
            <person name="Huntemann M."/>
            <person name="Han J."/>
            <person name="Chen A."/>
            <person name="Kyrpides N."/>
            <person name="Mavromatis K."/>
            <person name="Markowitz V."/>
            <person name="Palaniappan K."/>
            <person name="Ivanova N."/>
            <person name="Schaumberg A."/>
            <person name="Pati A."/>
            <person name="Liolios K."/>
            <person name="Nordberg H.P."/>
            <person name="Cantor M.N."/>
            <person name="Hua S.X."/>
            <person name="Woyke T."/>
        </authorList>
    </citation>
    <scope>NUCLEOTIDE SEQUENCE [LARGE SCALE GENOMIC DNA]</scope>
    <source>
        <strain evidence="3">DSM 15288</strain>
    </source>
</reference>
<evidence type="ECO:0000313" key="2">
    <source>
        <dbReference type="EMBL" id="AHF06006.1"/>
    </source>
</evidence>
<dbReference type="RefSeq" id="WP_006719070.1">
    <property type="nucleotide sequence ID" value="NZ_CP007032.1"/>
</dbReference>
<proteinExistence type="predicted"/>
<organism evidence="2 3">
    <name type="scientific">Desulfitobacterium metallireducens DSM 15288</name>
    <dbReference type="NCBI Taxonomy" id="871968"/>
    <lineage>
        <taxon>Bacteria</taxon>
        <taxon>Bacillati</taxon>
        <taxon>Bacillota</taxon>
        <taxon>Clostridia</taxon>
        <taxon>Eubacteriales</taxon>
        <taxon>Desulfitobacteriaceae</taxon>
        <taxon>Desulfitobacterium</taxon>
    </lineage>
</organism>
<sequence>MKELFLVEPQERYREGFEKMVNEYRVHGEKEYFEMYEEALSDFKRYVLKLHDNAKEIGLIDGWVPSYTYWLKNIEDKILGVVRIRTSLNNEFVRKFAGHIGYDIAPLSRRKGYGNALLKLALQKAAMLDLDRVLITCDADNIGSKRIIESSGGIFESEVFKEEKDKQLRRYWITL</sequence>
<dbReference type="HOGENOM" id="CLU_113231_3_1_9"/>
<accession>W0EAB2</accession>
<keyword evidence="3" id="KW-1185">Reference proteome</keyword>
<dbReference type="InterPro" id="IPR016181">
    <property type="entry name" value="Acyl_CoA_acyltransferase"/>
</dbReference>
<evidence type="ECO:0000313" key="3">
    <source>
        <dbReference type="Proteomes" id="UP000010847"/>
    </source>
</evidence>
<protein>
    <submittedName>
        <fullName evidence="2">Acetyltransferase</fullName>
    </submittedName>
</protein>
<feature type="domain" description="N-acetyltransferase" evidence="1">
    <location>
        <begin position="30"/>
        <end position="175"/>
    </location>
</feature>
<dbReference type="KEGG" id="dmt:DESME_02170"/>
<dbReference type="SUPFAM" id="SSF55729">
    <property type="entry name" value="Acyl-CoA N-acyltransferases (Nat)"/>
    <property type="match status" value="1"/>
</dbReference>
<dbReference type="AlphaFoldDB" id="W0EAB2"/>
<dbReference type="InterPro" id="IPR000182">
    <property type="entry name" value="GNAT_dom"/>
</dbReference>
<dbReference type="PANTHER" id="PTHR39173:SF1">
    <property type="entry name" value="ACETYLTRANSFERASE"/>
    <property type="match status" value="1"/>
</dbReference>
<dbReference type="OrthoDB" id="9810615at2"/>
<dbReference type="Proteomes" id="UP000010847">
    <property type="component" value="Chromosome"/>
</dbReference>
<dbReference type="PROSITE" id="PS51186">
    <property type="entry name" value="GNAT"/>
    <property type="match status" value="1"/>
</dbReference>
<dbReference type="GO" id="GO:0016747">
    <property type="term" value="F:acyltransferase activity, transferring groups other than amino-acyl groups"/>
    <property type="evidence" value="ECO:0007669"/>
    <property type="project" value="InterPro"/>
</dbReference>
<evidence type="ECO:0000259" key="1">
    <source>
        <dbReference type="PROSITE" id="PS51186"/>
    </source>
</evidence>